<dbReference type="InterPro" id="IPR008894">
    <property type="entry name" value="QdtA_cupin_dom"/>
</dbReference>
<feature type="domain" description="Sugar 3,4-ketoisomerase QdtA cupin" evidence="1">
    <location>
        <begin position="1"/>
        <end position="38"/>
    </location>
</feature>
<accession>A0A7G2IJ14</accession>
<evidence type="ECO:0000313" key="2">
    <source>
        <dbReference type="EMBL" id="CDL36572.1"/>
    </source>
</evidence>
<organism evidence="2 3">
    <name type="scientific">Citrobacter freundii</name>
    <dbReference type="NCBI Taxonomy" id="546"/>
    <lineage>
        <taxon>Bacteria</taxon>
        <taxon>Pseudomonadati</taxon>
        <taxon>Pseudomonadota</taxon>
        <taxon>Gammaproteobacteria</taxon>
        <taxon>Enterobacterales</taxon>
        <taxon>Enterobacteriaceae</taxon>
        <taxon>Citrobacter</taxon>
        <taxon>Citrobacter freundii complex</taxon>
    </lineage>
</organism>
<dbReference type="SUPFAM" id="SSF51182">
    <property type="entry name" value="RmlC-like cupins"/>
    <property type="match status" value="1"/>
</dbReference>
<comment type="caution">
    <text evidence="2">The sequence shown here is derived from an EMBL/GenBank/DDBJ whole genome shotgun (WGS) entry which is preliminary data.</text>
</comment>
<evidence type="ECO:0000259" key="1">
    <source>
        <dbReference type="Pfam" id="PF05523"/>
    </source>
</evidence>
<dbReference type="Proteomes" id="UP000019194">
    <property type="component" value="Unassembled WGS sequence"/>
</dbReference>
<proteinExistence type="predicted"/>
<dbReference type="Gene3D" id="2.60.120.10">
    <property type="entry name" value="Jelly Rolls"/>
    <property type="match status" value="1"/>
</dbReference>
<dbReference type="EMBL" id="CBWP010000014">
    <property type="protein sequence ID" value="CDL36572.1"/>
    <property type="molecule type" value="Genomic_DNA"/>
</dbReference>
<evidence type="ECO:0000313" key="3">
    <source>
        <dbReference type="Proteomes" id="UP000019194"/>
    </source>
</evidence>
<dbReference type="InterPro" id="IPR011051">
    <property type="entry name" value="RmlC_Cupin_sf"/>
</dbReference>
<sequence length="43" mass="5278">MVWHEMYDYSEDCVLMVLADDFYDESDYIRSYEEFKMSASYEA</sequence>
<dbReference type="Pfam" id="PF05523">
    <property type="entry name" value="FdtA"/>
    <property type="match status" value="1"/>
</dbReference>
<reference evidence="2 3" key="1">
    <citation type="submission" date="2013-10" db="EMBL/GenBank/DDBJ databases">
        <title>Antibiotic resistance diversity of beta-lactamase producers in the General Hospital Vienna.</title>
        <authorList>
            <person name="Barisic I."/>
            <person name="Mitteregger D."/>
            <person name="Hirschl A.M."/>
            <person name="Noehammer C."/>
            <person name="Wiesinger-Mayr H."/>
        </authorList>
    </citation>
    <scope>NUCLEOTIDE SEQUENCE [LARGE SCALE GENOMIC DNA]</scope>
    <source>
        <strain evidence="2 3">ISC11</strain>
    </source>
</reference>
<protein>
    <recommendedName>
        <fullName evidence="1">Sugar 3,4-ketoisomerase QdtA cupin domain-containing protein</fullName>
    </recommendedName>
</protein>
<dbReference type="AlphaFoldDB" id="A0A7G2IJ14"/>
<dbReference type="InterPro" id="IPR014710">
    <property type="entry name" value="RmlC-like_jellyroll"/>
</dbReference>
<name>A0A7G2IJ14_CITFR</name>